<organism evidence="1 2">
    <name type="scientific">Ladona fulva</name>
    <name type="common">Scarce chaser dragonfly</name>
    <name type="synonym">Libellula fulva</name>
    <dbReference type="NCBI Taxonomy" id="123851"/>
    <lineage>
        <taxon>Eukaryota</taxon>
        <taxon>Metazoa</taxon>
        <taxon>Ecdysozoa</taxon>
        <taxon>Arthropoda</taxon>
        <taxon>Hexapoda</taxon>
        <taxon>Insecta</taxon>
        <taxon>Pterygota</taxon>
        <taxon>Palaeoptera</taxon>
        <taxon>Odonata</taxon>
        <taxon>Epiprocta</taxon>
        <taxon>Anisoptera</taxon>
        <taxon>Libelluloidea</taxon>
        <taxon>Libellulidae</taxon>
        <taxon>Ladona</taxon>
    </lineage>
</organism>
<sequence length="177" mass="19952">MSLPGYGLIRLLDDFGACIAMCFPSEAPIQFGNCHLTQNSSAIVFQRKDFSKETCQQRTEDEEPITEDENIPSATIDNNFQSSHVFGNKYMFVKPKALKRKISRPEETLKNSPSRQLMAFILADKEAEKKATYRQDPVDAFLGLPSVKDFPHSDSPTLIIIDDLMKEADGRVVDLFT</sequence>
<evidence type="ECO:0000313" key="2">
    <source>
        <dbReference type="Proteomes" id="UP000792457"/>
    </source>
</evidence>
<comment type="caution">
    <text evidence="1">The sequence shown here is derived from an EMBL/GenBank/DDBJ whole genome shotgun (WGS) entry which is preliminary data.</text>
</comment>
<protein>
    <submittedName>
        <fullName evidence="1">Uncharacterized protein</fullName>
    </submittedName>
</protein>
<dbReference type="Proteomes" id="UP000792457">
    <property type="component" value="Unassembled WGS sequence"/>
</dbReference>
<reference evidence="1" key="1">
    <citation type="submission" date="2013-04" db="EMBL/GenBank/DDBJ databases">
        <authorList>
            <person name="Qu J."/>
            <person name="Murali S.C."/>
            <person name="Bandaranaike D."/>
            <person name="Bellair M."/>
            <person name="Blankenburg K."/>
            <person name="Chao H."/>
            <person name="Dinh H."/>
            <person name="Doddapaneni H."/>
            <person name="Downs B."/>
            <person name="Dugan-Rocha S."/>
            <person name="Elkadiri S."/>
            <person name="Gnanaolivu R.D."/>
            <person name="Hernandez B."/>
            <person name="Javaid M."/>
            <person name="Jayaseelan J.C."/>
            <person name="Lee S."/>
            <person name="Li M."/>
            <person name="Ming W."/>
            <person name="Munidasa M."/>
            <person name="Muniz J."/>
            <person name="Nguyen L."/>
            <person name="Ongeri F."/>
            <person name="Osuji N."/>
            <person name="Pu L.-L."/>
            <person name="Puazo M."/>
            <person name="Qu C."/>
            <person name="Quiroz J."/>
            <person name="Raj R."/>
            <person name="Weissenberger G."/>
            <person name="Xin Y."/>
            <person name="Zou X."/>
            <person name="Han Y."/>
            <person name="Richards S."/>
            <person name="Worley K."/>
            <person name="Muzny D."/>
            <person name="Gibbs R."/>
        </authorList>
    </citation>
    <scope>NUCLEOTIDE SEQUENCE</scope>
    <source>
        <strain evidence="1">Sampled in the wild</strain>
    </source>
</reference>
<reference evidence="1" key="2">
    <citation type="submission" date="2017-10" db="EMBL/GenBank/DDBJ databases">
        <title>Ladona fulva Genome sequencing and assembly.</title>
        <authorList>
            <person name="Murali S."/>
            <person name="Richards S."/>
            <person name="Bandaranaike D."/>
            <person name="Bellair M."/>
            <person name="Blankenburg K."/>
            <person name="Chao H."/>
            <person name="Dinh H."/>
            <person name="Doddapaneni H."/>
            <person name="Dugan-Rocha S."/>
            <person name="Elkadiri S."/>
            <person name="Gnanaolivu R."/>
            <person name="Hernandez B."/>
            <person name="Skinner E."/>
            <person name="Javaid M."/>
            <person name="Lee S."/>
            <person name="Li M."/>
            <person name="Ming W."/>
            <person name="Munidasa M."/>
            <person name="Muniz J."/>
            <person name="Nguyen L."/>
            <person name="Hughes D."/>
            <person name="Osuji N."/>
            <person name="Pu L.-L."/>
            <person name="Puazo M."/>
            <person name="Qu C."/>
            <person name="Quiroz J."/>
            <person name="Raj R."/>
            <person name="Weissenberger G."/>
            <person name="Xin Y."/>
            <person name="Zou X."/>
            <person name="Han Y."/>
            <person name="Worley K."/>
            <person name="Muzny D."/>
            <person name="Gibbs R."/>
        </authorList>
    </citation>
    <scope>NUCLEOTIDE SEQUENCE</scope>
    <source>
        <strain evidence="1">Sampled in the wild</strain>
    </source>
</reference>
<keyword evidence="2" id="KW-1185">Reference proteome</keyword>
<dbReference type="AlphaFoldDB" id="A0A8K0NYL9"/>
<proteinExistence type="predicted"/>
<dbReference type="EMBL" id="KZ308419">
    <property type="protein sequence ID" value="KAG8229250.1"/>
    <property type="molecule type" value="Genomic_DNA"/>
</dbReference>
<name>A0A8K0NYL9_LADFU</name>
<evidence type="ECO:0000313" key="1">
    <source>
        <dbReference type="EMBL" id="KAG8229250.1"/>
    </source>
</evidence>
<dbReference type="OrthoDB" id="10262320at2759"/>
<accession>A0A8K0NYL9</accession>
<gene>
    <name evidence="1" type="ORF">J437_LFUL007174</name>
</gene>